<keyword evidence="1" id="KW-0812">Transmembrane</keyword>
<reference evidence="2" key="1">
    <citation type="submission" date="2021-04" db="EMBL/GenBank/DDBJ databases">
        <authorList>
            <person name="Hartkoorn R.C."/>
            <person name="Beaudoing E."/>
            <person name="Hot D."/>
        </authorList>
    </citation>
    <scope>NUCLEOTIDE SEQUENCE</scope>
    <source>
        <strain evidence="2">NRRL B-16292</strain>
    </source>
</reference>
<evidence type="ECO:0000313" key="2">
    <source>
        <dbReference type="EMBL" id="UWP81064.1"/>
    </source>
</evidence>
<gene>
    <name evidence="2" type="ORF">Dfulv_39020</name>
</gene>
<sequence length="127" mass="14091">MPLSEHEQRLFEQIERSLAEDPKFASAVRATDPRFHAKRRIIAAAVLLLAGMALLVYGVAISVPPLGVGGFVVMLGALAFGMQAYRRGQSTDLHVVGGTASRRTRQRRAGLVDRLEERWRRRPEGDL</sequence>
<dbReference type="EMBL" id="CP073720">
    <property type="protein sequence ID" value="UWP81064.1"/>
    <property type="molecule type" value="Genomic_DNA"/>
</dbReference>
<keyword evidence="1" id="KW-0472">Membrane</keyword>
<protein>
    <submittedName>
        <fullName evidence="2">DUF3040 domain-containing protein</fullName>
    </submittedName>
</protein>
<proteinExistence type="predicted"/>
<evidence type="ECO:0000313" key="3">
    <source>
        <dbReference type="Proteomes" id="UP001059617"/>
    </source>
</evidence>
<dbReference type="InterPro" id="IPR021401">
    <property type="entry name" value="DUF3040"/>
</dbReference>
<dbReference type="Pfam" id="PF11239">
    <property type="entry name" value="DUF3040"/>
    <property type="match status" value="1"/>
</dbReference>
<feature type="transmembrane region" description="Helical" evidence="1">
    <location>
        <begin position="41"/>
        <end position="60"/>
    </location>
</feature>
<organism evidence="2 3">
    <name type="scientific">Dactylosporangium fulvum</name>
    <dbReference type="NCBI Taxonomy" id="53359"/>
    <lineage>
        <taxon>Bacteria</taxon>
        <taxon>Bacillati</taxon>
        <taxon>Actinomycetota</taxon>
        <taxon>Actinomycetes</taxon>
        <taxon>Micromonosporales</taxon>
        <taxon>Micromonosporaceae</taxon>
        <taxon>Dactylosporangium</taxon>
    </lineage>
</organism>
<accession>A0ABY5VVI0</accession>
<keyword evidence="3" id="KW-1185">Reference proteome</keyword>
<name>A0ABY5VVI0_9ACTN</name>
<feature type="transmembrane region" description="Helical" evidence="1">
    <location>
        <begin position="66"/>
        <end position="85"/>
    </location>
</feature>
<evidence type="ECO:0000256" key="1">
    <source>
        <dbReference type="SAM" id="Phobius"/>
    </source>
</evidence>
<keyword evidence="1" id="KW-1133">Transmembrane helix</keyword>
<dbReference type="Proteomes" id="UP001059617">
    <property type="component" value="Chromosome"/>
</dbReference>
<dbReference type="RefSeq" id="WP_259858827.1">
    <property type="nucleotide sequence ID" value="NZ_BAAAST010000141.1"/>
</dbReference>
<reference evidence="2" key="2">
    <citation type="submission" date="2022-09" db="EMBL/GenBank/DDBJ databases">
        <title>Biosynthetic gene clusters of Dactylosporangioum fulvum.</title>
        <authorList>
            <person name="Caradec T."/>
        </authorList>
    </citation>
    <scope>NUCLEOTIDE SEQUENCE</scope>
    <source>
        <strain evidence="2">NRRL B-16292</strain>
    </source>
</reference>